<dbReference type="Pfam" id="PF00581">
    <property type="entry name" value="Rhodanese"/>
    <property type="match status" value="1"/>
</dbReference>
<evidence type="ECO:0000313" key="2">
    <source>
        <dbReference type="EMBL" id="MEX6686672.1"/>
    </source>
</evidence>
<name>A0ABV3Z9Y6_9BACT</name>
<evidence type="ECO:0000259" key="1">
    <source>
        <dbReference type="PROSITE" id="PS50206"/>
    </source>
</evidence>
<dbReference type="PANTHER" id="PTHR43031">
    <property type="entry name" value="FAD-DEPENDENT OXIDOREDUCTASE"/>
    <property type="match status" value="1"/>
</dbReference>
<dbReference type="InterPro" id="IPR050229">
    <property type="entry name" value="GlpE_sulfurtransferase"/>
</dbReference>
<dbReference type="PANTHER" id="PTHR43031:SF1">
    <property type="entry name" value="PYRIDINE NUCLEOTIDE-DISULPHIDE OXIDOREDUCTASE"/>
    <property type="match status" value="1"/>
</dbReference>
<keyword evidence="3" id="KW-1185">Reference proteome</keyword>
<dbReference type="SUPFAM" id="SSF52821">
    <property type="entry name" value="Rhodanese/Cell cycle control phosphatase"/>
    <property type="match status" value="1"/>
</dbReference>
<dbReference type="InterPro" id="IPR036873">
    <property type="entry name" value="Rhodanese-like_dom_sf"/>
</dbReference>
<dbReference type="SMART" id="SM00450">
    <property type="entry name" value="RHOD"/>
    <property type="match status" value="1"/>
</dbReference>
<gene>
    <name evidence="2" type="ORF">QTN47_04160</name>
</gene>
<dbReference type="RefSeq" id="WP_369328068.1">
    <property type="nucleotide sequence ID" value="NZ_JAULBC010000001.1"/>
</dbReference>
<dbReference type="InterPro" id="IPR001763">
    <property type="entry name" value="Rhodanese-like_dom"/>
</dbReference>
<dbReference type="Proteomes" id="UP001560573">
    <property type="component" value="Unassembled WGS sequence"/>
</dbReference>
<feature type="domain" description="Rhodanese" evidence="1">
    <location>
        <begin position="15"/>
        <end position="99"/>
    </location>
</feature>
<accession>A0ABV3Z9Y6</accession>
<dbReference type="EMBL" id="JAULBC010000001">
    <property type="protein sequence ID" value="MEX6686672.1"/>
    <property type="molecule type" value="Genomic_DNA"/>
</dbReference>
<reference evidence="2 3" key="1">
    <citation type="submission" date="2023-07" db="EMBL/GenBank/DDBJ databases">
        <authorList>
            <person name="Lian W.-H."/>
        </authorList>
    </citation>
    <scope>NUCLEOTIDE SEQUENCE [LARGE SCALE GENOMIC DNA]</scope>
    <source>
        <strain evidence="2 3">SYSU DXS3180</strain>
    </source>
</reference>
<sequence length="102" mass="11849">MHQISVTALKEKMEAGENIHLIDVREPHEHEEFNIGGLLIPMEDIMTRAEEIPKDKPVIFYCRKGIRSGIAIQRLHQKFGFTNLFNLKGGMDAWRKEFEKEA</sequence>
<protein>
    <submittedName>
        <fullName evidence="2">Rhodanese-like domain-containing protein</fullName>
    </submittedName>
</protein>
<dbReference type="PROSITE" id="PS50206">
    <property type="entry name" value="RHODANESE_3"/>
    <property type="match status" value="1"/>
</dbReference>
<dbReference type="Gene3D" id="3.40.250.10">
    <property type="entry name" value="Rhodanese-like domain"/>
    <property type="match status" value="1"/>
</dbReference>
<evidence type="ECO:0000313" key="3">
    <source>
        <dbReference type="Proteomes" id="UP001560573"/>
    </source>
</evidence>
<dbReference type="CDD" id="cd00158">
    <property type="entry name" value="RHOD"/>
    <property type="match status" value="1"/>
</dbReference>
<comment type="caution">
    <text evidence="2">The sequence shown here is derived from an EMBL/GenBank/DDBJ whole genome shotgun (WGS) entry which is preliminary data.</text>
</comment>
<organism evidence="2 3">
    <name type="scientific">Danxiaibacter flavus</name>
    <dbReference type="NCBI Taxonomy" id="3049108"/>
    <lineage>
        <taxon>Bacteria</taxon>
        <taxon>Pseudomonadati</taxon>
        <taxon>Bacteroidota</taxon>
        <taxon>Chitinophagia</taxon>
        <taxon>Chitinophagales</taxon>
        <taxon>Chitinophagaceae</taxon>
        <taxon>Danxiaibacter</taxon>
    </lineage>
</organism>
<proteinExistence type="predicted"/>